<feature type="domain" description="N-acetyltransferase" evidence="1">
    <location>
        <begin position="12"/>
        <end position="98"/>
    </location>
</feature>
<dbReference type="SUPFAM" id="SSF55729">
    <property type="entry name" value="Acyl-CoA N-acyltransferases (Nat)"/>
    <property type="match status" value="1"/>
</dbReference>
<reference evidence="3" key="1">
    <citation type="submission" date="2016-11" db="EMBL/GenBank/DDBJ databases">
        <authorList>
            <person name="Varghese N."/>
            <person name="Submissions S."/>
        </authorList>
    </citation>
    <scope>NUCLEOTIDE SEQUENCE [LARGE SCALE GENOMIC DNA]</scope>
    <source>
        <strain evidence="3">DSM 22623</strain>
    </source>
</reference>
<dbReference type="Pfam" id="PF14542">
    <property type="entry name" value="Acetyltransf_CG"/>
    <property type="match status" value="1"/>
</dbReference>
<evidence type="ECO:0000313" key="3">
    <source>
        <dbReference type="Proteomes" id="UP000184432"/>
    </source>
</evidence>
<dbReference type="STRING" id="570521.SAMN04488508_10238"/>
<dbReference type="RefSeq" id="WP_073314547.1">
    <property type="nucleotide sequence ID" value="NZ_FQYP01000002.1"/>
</dbReference>
<proteinExistence type="predicted"/>
<dbReference type="InterPro" id="IPR031165">
    <property type="entry name" value="GNAT_YJDJ"/>
</dbReference>
<dbReference type="AlphaFoldDB" id="A0A1M6CC70"/>
<dbReference type="InterPro" id="IPR016181">
    <property type="entry name" value="Acyl_CoA_acyltransferase"/>
</dbReference>
<gene>
    <name evidence="2" type="ORF">SAMN04488508_10238</name>
</gene>
<accession>A0A1M6CC70</accession>
<keyword evidence="3" id="KW-1185">Reference proteome</keyword>
<evidence type="ECO:0000313" key="2">
    <source>
        <dbReference type="EMBL" id="SHI58384.1"/>
    </source>
</evidence>
<dbReference type="EMBL" id="FQYP01000002">
    <property type="protein sequence ID" value="SHI58384.1"/>
    <property type="molecule type" value="Genomic_DNA"/>
</dbReference>
<dbReference type="Proteomes" id="UP000184432">
    <property type="component" value="Unassembled WGS sequence"/>
</dbReference>
<evidence type="ECO:0000259" key="1">
    <source>
        <dbReference type="PROSITE" id="PS51729"/>
    </source>
</evidence>
<organism evidence="2 3">
    <name type="scientific">Aquimarina spongiae</name>
    <dbReference type="NCBI Taxonomy" id="570521"/>
    <lineage>
        <taxon>Bacteria</taxon>
        <taxon>Pseudomonadati</taxon>
        <taxon>Bacteroidota</taxon>
        <taxon>Flavobacteriia</taxon>
        <taxon>Flavobacteriales</taxon>
        <taxon>Flavobacteriaceae</taxon>
        <taxon>Aquimarina</taxon>
    </lineage>
</organism>
<dbReference type="PROSITE" id="PS51729">
    <property type="entry name" value="GNAT_YJDJ"/>
    <property type="match status" value="1"/>
</dbReference>
<sequence>MENLSDVGLEVIDNEFLRQFETTIEGQKATIEYAQQERKIFLTKLIMSEELVKKGFEEDFIVAVFNIIEDRNIRLVPTSPTIAKFMRKNRRKYKDLLPVGINI</sequence>
<name>A0A1M6CC70_9FLAO</name>
<protein>
    <recommendedName>
        <fullName evidence="1">N-acetyltransferase domain-containing protein</fullName>
    </recommendedName>
</protein>
<dbReference type="Gene3D" id="3.40.630.30">
    <property type="match status" value="1"/>
</dbReference>